<dbReference type="Proteomes" id="UP000250043">
    <property type="component" value="Unassembled WGS sequence"/>
</dbReference>
<keyword evidence="3" id="KW-1185">Reference proteome</keyword>
<evidence type="ECO:0000313" key="3">
    <source>
        <dbReference type="Proteomes" id="UP000250043"/>
    </source>
</evidence>
<dbReference type="AlphaFoldDB" id="A0A8E2AFJ4"/>
<dbReference type="OrthoDB" id="10255128at2759"/>
<sequence>MAAVSPSVFQVLCLATRAVWQRRHRRRTRRRGHRWPAGGGCVGRAPGTLEPSLQNAASSVAGGWRKPSPGNSSNPDIGSSVGRVAAAAAVFRNQNQNSNGSPPPPPAPPRRPSTGSSQDAPGHIEAQKLVPQRKFGDVDVSSAKNMFTSLRNSTVNKAATPPPVAPPTPAALPRRGGFAPPPVRRVGSTSDSGTSARSPPPPPPPRPHEPEPEGEWAEALYDYTSE</sequence>
<feature type="compositionally biased region" description="Basic residues" evidence="1">
    <location>
        <begin position="22"/>
        <end position="34"/>
    </location>
</feature>
<proteinExistence type="predicted"/>
<organism evidence="2 3">
    <name type="scientific">Obba rivulosa</name>
    <dbReference type="NCBI Taxonomy" id="1052685"/>
    <lineage>
        <taxon>Eukaryota</taxon>
        <taxon>Fungi</taxon>
        <taxon>Dikarya</taxon>
        <taxon>Basidiomycota</taxon>
        <taxon>Agaricomycotina</taxon>
        <taxon>Agaricomycetes</taxon>
        <taxon>Polyporales</taxon>
        <taxon>Gelatoporiaceae</taxon>
        <taxon>Obba</taxon>
    </lineage>
</organism>
<name>A0A8E2AFJ4_9APHY</name>
<evidence type="ECO:0000313" key="2">
    <source>
        <dbReference type="EMBL" id="OCH83553.1"/>
    </source>
</evidence>
<protein>
    <submittedName>
        <fullName evidence="2">Uncharacterized protein</fullName>
    </submittedName>
</protein>
<feature type="compositionally biased region" description="Polar residues" evidence="1">
    <location>
        <begin position="187"/>
        <end position="197"/>
    </location>
</feature>
<dbReference type="EMBL" id="KV723004">
    <property type="protein sequence ID" value="OCH83553.1"/>
    <property type="molecule type" value="Genomic_DNA"/>
</dbReference>
<accession>A0A8E2AFJ4</accession>
<feature type="region of interest" description="Disordered" evidence="1">
    <location>
        <begin position="151"/>
        <end position="226"/>
    </location>
</feature>
<evidence type="ECO:0000256" key="1">
    <source>
        <dbReference type="SAM" id="MobiDB-lite"/>
    </source>
</evidence>
<feature type="region of interest" description="Disordered" evidence="1">
    <location>
        <begin position="93"/>
        <end position="133"/>
    </location>
</feature>
<feature type="compositionally biased region" description="Pro residues" evidence="1">
    <location>
        <begin position="160"/>
        <end position="170"/>
    </location>
</feature>
<feature type="compositionally biased region" description="Pro residues" evidence="1">
    <location>
        <begin position="101"/>
        <end position="111"/>
    </location>
</feature>
<feature type="non-terminal residue" evidence="2">
    <location>
        <position position="226"/>
    </location>
</feature>
<reference evidence="2 3" key="1">
    <citation type="submission" date="2016-07" db="EMBL/GenBank/DDBJ databases">
        <title>Draft genome of the white-rot fungus Obba rivulosa 3A-2.</title>
        <authorList>
            <consortium name="DOE Joint Genome Institute"/>
            <person name="Miettinen O."/>
            <person name="Riley R."/>
            <person name="Acob R."/>
            <person name="Barry K."/>
            <person name="Cullen D."/>
            <person name="De Vries R."/>
            <person name="Hainaut M."/>
            <person name="Hatakka A."/>
            <person name="Henrissat B."/>
            <person name="Hilden K."/>
            <person name="Kuo R."/>
            <person name="Labutti K."/>
            <person name="Lipzen A."/>
            <person name="Makela M.R."/>
            <person name="Sandor L."/>
            <person name="Spatafora J.W."/>
            <person name="Grigoriev I.V."/>
            <person name="Hibbett D.S."/>
        </authorList>
    </citation>
    <scope>NUCLEOTIDE SEQUENCE [LARGE SCALE GENOMIC DNA]</scope>
    <source>
        <strain evidence="2 3">3A-2</strain>
    </source>
</reference>
<feature type="region of interest" description="Disordered" evidence="1">
    <location>
        <begin position="22"/>
        <end position="79"/>
    </location>
</feature>
<gene>
    <name evidence="2" type="ORF">OBBRIDRAFT_808924</name>
</gene>